<evidence type="ECO:0000313" key="5">
    <source>
        <dbReference type="EMBL" id="PSK94092.1"/>
    </source>
</evidence>
<dbReference type="Proteomes" id="UP000240572">
    <property type="component" value="Unassembled WGS sequence"/>
</dbReference>
<dbReference type="InterPro" id="IPR009057">
    <property type="entry name" value="Homeodomain-like_sf"/>
</dbReference>
<keyword evidence="6" id="KW-1185">Reference proteome</keyword>
<evidence type="ECO:0000256" key="1">
    <source>
        <dbReference type="ARBA" id="ARBA00023015"/>
    </source>
</evidence>
<dbReference type="InterPro" id="IPR018060">
    <property type="entry name" value="HTH_AraC"/>
</dbReference>
<dbReference type="InterPro" id="IPR037923">
    <property type="entry name" value="HTH-like"/>
</dbReference>
<dbReference type="Pfam" id="PF12833">
    <property type="entry name" value="HTH_18"/>
    <property type="match status" value="1"/>
</dbReference>
<name>A0A2P8DA58_9BACT</name>
<evidence type="ECO:0000259" key="4">
    <source>
        <dbReference type="PROSITE" id="PS01124"/>
    </source>
</evidence>
<accession>A0A2P8DA58</accession>
<keyword evidence="1" id="KW-0805">Transcription regulation</keyword>
<dbReference type="SUPFAM" id="SSF51215">
    <property type="entry name" value="Regulatory protein AraC"/>
    <property type="match status" value="1"/>
</dbReference>
<feature type="domain" description="HTH araC/xylS-type" evidence="4">
    <location>
        <begin position="206"/>
        <end position="304"/>
    </location>
</feature>
<gene>
    <name evidence="5" type="ORF">B0I18_101243</name>
</gene>
<evidence type="ECO:0000313" key="6">
    <source>
        <dbReference type="Proteomes" id="UP000240572"/>
    </source>
</evidence>
<keyword evidence="3" id="KW-0804">Transcription</keyword>
<dbReference type="OrthoDB" id="646090at2"/>
<dbReference type="EMBL" id="PYGD01000001">
    <property type="protein sequence ID" value="PSK94092.1"/>
    <property type="molecule type" value="Genomic_DNA"/>
</dbReference>
<dbReference type="PRINTS" id="PR00032">
    <property type="entry name" value="HTHARAC"/>
</dbReference>
<dbReference type="AlphaFoldDB" id="A0A2P8DA58"/>
<dbReference type="GO" id="GO:0003700">
    <property type="term" value="F:DNA-binding transcription factor activity"/>
    <property type="evidence" value="ECO:0007669"/>
    <property type="project" value="InterPro"/>
</dbReference>
<comment type="caution">
    <text evidence="5">The sequence shown here is derived from an EMBL/GenBank/DDBJ whole genome shotgun (WGS) entry which is preliminary data.</text>
</comment>
<dbReference type="SUPFAM" id="SSF46689">
    <property type="entry name" value="Homeodomain-like"/>
    <property type="match status" value="1"/>
</dbReference>
<evidence type="ECO:0000256" key="3">
    <source>
        <dbReference type="ARBA" id="ARBA00023163"/>
    </source>
</evidence>
<dbReference type="InterPro" id="IPR003313">
    <property type="entry name" value="AraC-bd"/>
</dbReference>
<evidence type="ECO:0000256" key="2">
    <source>
        <dbReference type="ARBA" id="ARBA00023125"/>
    </source>
</evidence>
<dbReference type="Gene3D" id="1.10.10.60">
    <property type="entry name" value="Homeodomain-like"/>
    <property type="match status" value="1"/>
</dbReference>
<proteinExistence type="predicted"/>
<dbReference type="Pfam" id="PF02311">
    <property type="entry name" value="AraC_binding"/>
    <property type="match status" value="1"/>
</dbReference>
<sequence>MQQKGAITRNLHDLYASMGLPVDPVHPGSGFTVHYLQDTFTELPFRSEAFRPDYFSFLFIKNGQGQYTIDDHTFPIKPGMVYFTNPGNYRTFTWEQLEDVCLITFRESYLVEQVHPDIYKEFSFLLTEVVAPCNLRPEQFAEMEYIYRQICREQLGHSLYKDRIIGNLFVVLLLKIKEYVWQDYNPIYEGNRSSQIVRNFKSALERHYRSLVAGKEERVFRVQDYAALQHLHPNYLSTVIKAKTGKAIGTWIAEKTIAEARALLQHDTTSVKEIAYLLGFSETAHFSNYFKKHTGDTPLAYRKMHLRDQS</sequence>
<dbReference type="PANTHER" id="PTHR43280">
    <property type="entry name" value="ARAC-FAMILY TRANSCRIPTIONAL REGULATOR"/>
    <property type="match status" value="1"/>
</dbReference>
<keyword evidence="2 5" id="KW-0238">DNA-binding</keyword>
<dbReference type="PANTHER" id="PTHR43280:SF32">
    <property type="entry name" value="TRANSCRIPTIONAL REGULATORY PROTEIN"/>
    <property type="match status" value="1"/>
</dbReference>
<reference evidence="5 6" key="1">
    <citation type="submission" date="2018-03" db="EMBL/GenBank/DDBJ databases">
        <title>Genomic Encyclopedia of Type Strains, Phase III (KMG-III): the genomes of soil and plant-associated and newly described type strains.</title>
        <authorList>
            <person name="Whitman W."/>
        </authorList>
    </citation>
    <scope>NUCLEOTIDE SEQUENCE [LARGE SCALE GENOMIC DNA]</scope>
    <source>
        <strain evidence="5 6">CGMCC 1.12700</strain>
    </source>
</reference>
<dbReference type="GO" id="GO:0043565">
    <property type="term" value="F:sequence-specific DNA binding"/>
    <property type="evidence" value="ECO:0007669"/>
    <property type="project" value="InterPro"/>
</dbReference>
<organism evidence="5 6">
    <name type="scientific">Taibaiella chishuiensis</name>
    <dbReference type="NCBI Taxonomy" id="1434707"/>
    <lineage>
        <taxon>Bacteria</taxon>
        <taxon>Pseudomonadati</taxon>
        <taxon>Bacteroidota</taxon>
        <taxon>Chitinophagia</taxon>
        <taxon>Chitinophagales</taxon>
        <taxon>Chitinophagaceae</taxon>
        <taxon>Taibaiella</taxon>
    </lineage>
</organism>
<dbReference type="SMART" id="SM00342">
    <property type="entry name" value="HTH_ARAC"/>
    <property type="match status" value="1"/>
</dbReference>
<dbReference type="PROSITE" id="PS01124">
    <property type="entry name" value="HTH_ARAC_FAMILY_2"/>
    <property type="match status" value="1"/>
</dbReference>
<dbReference type="InterPro" id="IPR020449">
    <property type="entry name" value="Tscrpt_reg_AraC-type_HTH"/>
</dbReference>
<dbReference type="RefSeq" id="WP_106520825.1">
    <property type="nucleotide sequence ID" value="NZ_PYGD01000001.1"/>
</dbReference>
<protein>
    <submittedName>
        <fullName evidence="5">AraC-like DNA-binding protein</fullName>
    </submittedName>
</protein>